<sequence>MCQRFELLAEQSSTQFVACCEHGTVHLGWGGSIWLLSRQELIELIRLVTGPPDERLDHRGPCFVSRDSTGRTVLWSHERALAFTHAGYHAFRTLLLTARPNFERVPAEQTDVTFQSYRLN</sequence>
<dbReference type="PATRIC" id="fig|937777.3.peg.2759"/>
<dbReference type="OrthoDB" id="162409at2"/>
<name>L0A454_DEIPD</name>
<dbReference type="Proteomes" id="UP000010467">
    <property type="component" value="Chromosome"/>
</dbReference>
<evidence type="ECO:0000313" key="2">
    <source>
        <dbReference type="Proteomes" id="UP000010467"/>
    </source>
</evidence>
<gene>
    <name evidence="1" type="ordered locus">Deipe_2745</name>
</gene>
<dbReference type="HOGENOM" id="CLU_2045828_0_0_0"/>
<dbReference type="AlphaFoldDB" id="L0A454"/>
<dbReference type="EMBL" id="CP003382">
    <property type="protein sequence ID" value="AFZ68209.1"/>
    <property type="molecule type" value="Genomic_DNA"/>
</dbReference>
<reference evidence="2" key="1">
    <citation type="submission" date="2012-03" db="EMBL/GenBank/DDBJ databases">
        <title>Complete sequence of chromosome of Deinococcus peraridilitoris DSM 19664.</title>
        <authorList>
            <person name="Lucas S."/>
            <person name="Copeland A."/>
            <person name="Lapidus A."/>
            <person name="Glavina del Rio T."/>
            <person name="Dalin E."/>
            <person name="Tice H."/>
            <person name="Bruce D."/>
            <person name="Goodwin L."/>
            <person name="Pitluck S."/>
            <person name="Peters L."/>
            <person name="Mikhailova N."/>
            <person name="Lu M."/>
            <person name="Kyrpides N."/>
            <person name="Mavromatis K."/>
            <person name="Ivanova N."/>
            <person name="Brettin T."/>
            <person name="Detter J.C."/>
            <person name="Han C."/>
            <person name="Larimer F."/>
            <person name="Land M."/>
            <person name="Hauser L."/>
            <person name="Markowitz V."/>
            <person name="Cheng J.-F."/>
            <person name="Hugenholtz P."/>
            <person name="Woyke T."/>
            <person name="Wu D."/>
            <person name="Pukall R."/>
            <person name="Steenblock K."/>
            <person name="Brambilla E."/>
            <person name="Klenk H.-P."/>
            <person name="Eisen J.A."/>
        </authorList>
    </citation>
    <scope>NUCLEOTIDE SEQUENCE [LARGE SCALE GENOMIC DNA]</scope>
    <source>
        <strain evidence="2">DSM 19664 / LMG 22246 / CIP 109416 / KR-200</strain>
    </source>
</reference>
<dbReference type="RefSeq" id="WP_015236511.1">
    <property type="nucleotide sequence ID" value="NC_019793.1"/>
</dbReference>
<proteinExistence type="predicted"/>
<evidence type="ECO:0000313" key="1">
    <source>
        <dbReference type="EMBL" id="AFZ68209.1"/>
    </source>
</evidence>
<organism evidence="1 2">
    <name type="scientific">Deinococcus peraridilitoris (strain DSM 19664 / LMG 22246 / CIP 109416 / KR-200)</name>
    <dbReference type="NCBI Taxonomy" id="937777"/>
    <lineage>
        <taxon>Bacteria</taxon>
        <taxon>Thermotogati</taxon>
        <taxon>Deinococcota</taxon>
        <taxon>Deinococci</taxon>
        <taxon>Deinococcales</taxon>
        <taxon>Deinococcaceae</taxon>
        <taxon>Deinococcus</taxon>
    </lineage>
</organism>
<keyword evidence="2" id="KW-1185">Reference proteome</keyword>
<dbReference type="KEGG" id="dpd:Deipe_2745"/>
<accession>L0A454</accession>
<protein>
    <submittedName>
        <fullName evidence="1">Uncharacterized protein</fullName>
    </submittedName>
</protein>